<evidence type="ECO:0000256" key="5">
    <source>
        <dbReference type="ARBA" id="ARBA00023136"/>
    </source>
</evidence>
<dbReference type="InterPro" id="IPR020846">
    <property type="entry name" value="MFS_dom"/>
</dbReference>
<keyword evidence="3 8" id="KW-0812">Transmembrane</keyword>
<feature type="transmembrane region" description="Helical" evidence="8">
    <location>
        <begin position="91"/>
        <end position="112"/>
    </location>
</feature>
<feature type="transmembrane region" description="Helical" evidence="8">
    <location>
        <begin position="576"/>
        <end position="593"/>
    </location>
</feature>
<dbReference type="FunFam" id="1.20.1250.20:FF:000364">
    <property type="entry name" value="MFS general substrate transporter"/>
    <property type="match status" value="1"/>
</dbReference>
<evidence type="ECO:0000256" key="2">
    <source>
        <dbReference type="ARBA" id="ARBA00022448"/>
    </source>
</evidence>
<feature type="transmembrane region" description="Helical" evidence="8">
    <location>
        <begin position="355"/>
        <end position="376"/>
    </location>
</feature>
<name>A0A8H5JVQ1_9HYPO</name>
<evidence type="ECO:0000259" key="9">
    <source>
        <dbReference type="PROSITE" id="PS50850"/>
    </source>
</evidence>
<feature type="compositionally biased region" description="Basic and acidic residues" evidence="7">
    <location>
        <begin position="895"/>
        <end position="905"/>
    </location>
</feature>
<evidence type="ECO:0000256" key="4">
    <source>
        <dbReference type="ARBA" id="ARBA00022989"/>
    </source>
</evidence>
<feature type="transmembrane region" description="Helical" evidence="8">
    <location>
        <begin position="150"/>
        <end position="172"/>
    </location>
</feature>
<feature type="transmembrane region" description="Helical" evidence="8">
    <location>
        <begin position="330"/>
        <end position="349"/>
    </location>
</feature>
<feature type="transmembrane region" description="Helical" evidence="8">
    <location>
        <begin position="710"/>
        <end position="734"/>
    </location>
</feature>
<dbReference type="GO" id="GO:0016020">
    <property type="term" value="C:membrane"/>
    <property type="evidence" value="ECO:0007669"/>
    <property type="project" value="UniProtKB-SubCell"/>
</dbReference>
<feature type="region of interest" description="Disordered" evidence="7">
    <location>
        <begin position="846"/>
        <end position="905"/>
    </location>
</feature>
<feature type="region of interest" description="Disordered" evidence="7">
    <location>
        <begin position="787"/>
        <end position="814"/>
    </location>
</feature>
<feature type="transmembrane region" description="Helical" evidence="8">
    <location>
        <begin position="124"/>
        <end position="144"/>
    </location>
</feature>
<dbReference type="PANTHER" id="PTHR43791">
    <property type="entry name" value="PERMEASE-RELATED"/>
    <property type="match status" value="1"/>
</dbReference>
<organism evidence="10 11">
    <name type="scientific">Fusarium napiforme</name>
    <dbReference type="NCBI Taxonomy" id="42672"/>
    <lineage>
        <taxon>Eukaryota</taxon>
        <taxon>Fungi</taxon>
        <taxon>Dikarya</taxon>
        <taxon>Ascomycota</taxon>
        <taxon>Pezizomycotina</taxon>
        <taxon>Sordariomycetes</taxon>
        <taxon>Hypocreomycetidae</taxon>
        <taxon>Hypocreales</taxon>
        <taxon>Nectriaceae</taxon>
        <taxon>Fusarium</taxon>
        <taxon>Fusarium fujikuroi species complex</taxon>
    </lineage>
</organism>
<keyword evidence="5 8" id="KW-0472">Membrane</keyword>
<dbReference type="FunFam" id="1.20.1250.20:FF:000034">
    <property type="entry name" value="MFS general substrate transporter"/>
    <property type="match status" value="1"/>
</dbReference>
<evidence type="ECO:0000256" key="1">
    <source>
        <dbReference type="ARBA" id="ARBA00004141"/>
    </source>
</evidence>
<dbReference type="Gene3D" id="1.20.1250.20">
    <property type="entry name" value="MFS general substrate transporter like domains"/>
    <property type="match status" value="2"/>
</dbReference>
<keyword evidence="2" id="KW-0813">Transport</keyword>
<keyword evidence="11" id="KW-1185">Reference proteome</keyword>
<evidence type="ECO:0000256" key="7">
    <source>
        <dbReference type="SAM" id="MobiDB-lite"/>
    </source>
</evidence>
<dbReference type="Proteomes" id="UP000574317">
    <property type="component" value="Unassembled WGS sequence"/>
</dbReference>
<feature type="transmembrane region" description="Helical" evidence="8">
    <location>
        <begin position="184"/>
        <end position="205"/>
    </location>
</feature>
<evidence type="ECO:0000256" key="8">
    <source>
        <dbReference type="SAM" id="Phobius"/>
    </source>
</evidence>
<keyword evidence="6" id="KW-0325">Glycoprotein</keyword>
<dbReference type="SUPFAM" id="SSF103473">
    <property type="entry name" value="MFS general substrate transporter"/>
    <property type="match status" value="1"/>
</dbReference>
<dbReference type="PANTHER" id="PTHR43791:SF79">
    <property type="entry name" value="MAJOR FACILITATOR SUPERFAMILY (MFS) PROFILE DOMAIN-CONTAINING PROTEIN"/>
    <property type="match status" value="1"/>
</dbReference>
<feature type="transmembrane region" description="Helical" evidence="8">
    <location>
        <begin position="546"/>
        <end position="564"/>
    </location>
</feature>
<feature type="domain" description="Major facilitator superfamily (MFS) profile" evidence="9">
    <location>
        <begin position="57"/>
        <end position="479"/>
    </location>
</feature>
<feature type="transmembrane region" description="Helical" evidence="8">
    <location>
        <begin position="599"/>
        <end position="619"/>
    </location>
</feature>
<keyword evidence="4 8" id="KW-1133">Transmembrane helix</keyword>
<sequence length="905" mass="102642">MATQTQDIEREFSRDEKSGIMHNEHAQNGLSQEDADFLNNFPEERKKTIIRKVDWRLIPMLVLLYLIAYLDKTNIGNAKIEGMTVDLHLKGIEYNIVTAIFFIPFVLCEVPSNMILHKFKRPSWYMGGIVFCWGVVMTLTALVQNYAGLLAIRFLLGIFEAGFLPGAILIISNWYLPNETQTRIAILYTSAATGGAFSGLLAFAIAKMDGMAGLEGWRWIFLIEGLFTVVVAIMCVFLLCDSPALSTRWLDADEIRYLELRQLARRATVPMDYKENDHFNLRLFKDILMDYKIWLLFFANWSNAVPNYAMKFTMPTILTGMGYKSSDAQLMTIPPYAIGAISAYLFAIFADKYSWRAPFILGPQCCLVVAFIILFVKSSNIEDNIAVCYFAVCLACFGMYPILPGVNAWNVANTPDPAKRSVNIGLLVCVGNIGGLIGSYIYLAREAPRYPTGYGTSLAFGLAGIVAVLLLETLLKRGNVKKAKMSEEEIRQRYTDDDLVRMGEKSPLFNRIFHLLLTAPDLTTQNVVEMAPNPDVTTRAQQVLEAWSQGFNVGAVIILLLLVLCNYRKNTLLHKLILGELLLALGHGFFCFFDEPEYGWVLSSTATLLYISYFIHNLIAWLKIRPFLPKWGARIFIITLLIVQPYWVLETWANFQYHNHLGSKIFNTSRLLEPLFRDPWWVFTTIKLVLAINENYEFTIPGLIRTSPRFGIMLFSLFLSIVFLITDVIFMIAVSKRGGINPFWRLALVFKCASDVIFLDDFKSVLDRISESAMRKITTFEYRDNASPSVNQHNSVDFSSPNFQRKGSRFGSSSRAEMGSILHPVGSRDDGHFEFASNYSQASVEDGASRPWLEDDARRSSSHSPRRRGESQDNMITIQEDDRANEVEDIPMEPVRARTRNDQAR</sequence>
<feature type="transmembrane region" description="Helical" evidence="8">
    <location>
        <begin position="455"/>
        <end position="475"/>
    </location>
</feature>
<dbReference type="InterPro" id="IPR036259">
    <property type="entry name" value="MFS_trans_sf"/>
</dbReference>
<evidence type="ECO:0000313" key="11">
    <source>
        <dbReference type="Proteomes" id="UP000574317"/>
    </source>
</evidence>
<dbReference type="PROSITE" id="PS50850">
    <property type="entry name" value="MFS"/>
    <property type="match status" value="1"/>
</dbReference>
<accession>A0A8H5JVQ1</accession>
<comment type="caution">
    <text evidence="10">The sequence shown here is derived from an EMBL/GenBank/DDBJ whole genome shotgun (WGS) entry which is preliminary data.</text>
</comment>
<proteinExistence type="predicted"/>
<evidence type="ECO:0000313" key="10">
    <source>
        <dbReference type="EMBL" id="KAF5562710.1"/>
    </source>
</evidence>
<feature type="transmembrane region" description="Helical" evidence="8">
    <location>
        <begin position="217"/>
        <end position="240"/>
    </location>
</feature>
<dbReference type="Pfam" id="PF07690">
    <property type="entry name" value="MFS_1"/>
    <property type="match status" value="1"/>
</dbReference>
<protein>
    <recommendedName>
        <fullName evidence="9">Major facilitator superfamily (MFS) profile domain-containing protein</fullName>
    </recommendedName>
</protein>
<feature type="transmembrane region" description="Helical" evidence="8">
    <location>
        <begin position="631"/>
        <end position="649"/>
    </location>
</feature>
<dbReference type="GO" id="GO:0022857">
    <property type="term" value="F:transmembrane transporter activity"/>
    <property type="evidence" value="ECO:0007669"/>
    <property type="project" value="InterPro"/>
</dbReference>
<evidence type="ECO:0000256" key="3">
    <source>
        <dbReference type="ARBA" id="ARBA00022692"/>
    </source>
</evidence>
<dbReference type="InterPro" id="IPR011701">
    <property type="entry name" value="MFS"/>
</dbReference>
<feature type="transmembrane region" description="Helical" evidence="8">
    <location>
        <begin position="423"/>
        <end position="443"/>
    </location>
</feature>
<reference evidence="10 11" key="1">
    <citation type="submission" date="2020-05" db="EMBL/GenBank/DDBJ databases">
        <title>Identification and distribution of gene clusters putatively required for synthesis of sphingolipid metabolism inhibitors in phylogenetically diverse species of the filamentous fungus Fusarium.</title>
        <authorList>
            <person name="Kim H.-S."/>
            <person name="Busman M."/>
            <person name="Brown D.W."/>
            <person name="Divon H."/>
            <person name="Uhlig S."/>
            <person name="Proctor R.H."/>
        </authorList>
    </citation>
    <scope>NUCLEOTIDE SEQUENCE [LARGE SCALE GENOMIC DNA]</scope>
    <source>
        <strain evidence="10 11">NRRL 25196</strain>
    </source>
</reference>
<feature type="transmembrane region" description="Helical" evidence="8">
    <location>
        <begin position="53"/>
        <end position="71"/>
    </location>
</feature>
<evidence type="ECO:0000256" key="6">
    <source>
        <dbReference type="ARBA" id="ARBA00023180"/>
    </source>
</evidence>
<dbReference type="AlphaFoldDB" id="A0A8H5JVQ1"/>
<dbReference type="EMBL" id="JAAOAO010000104">
    <property type="protein sequence ID" value="KAF5562710.1"/>
    <property type="molecule type" value="Genomic_DNA"/>
</dbReference>
<comment type="subcellular location">
    <subcellularLocation>
        <location evidence="1">Membrane</location>
        <topology evidence="1">Multi-pass membrane protein</topology>
    </subcellularLocation>
</comment>
<gene>
    <name evidence="10" type="ORF">FNAPI_3029</name>
</gene>
<feature type="transmembrane region" description="Helical" evidence="8">
    <location>
        <begin position="385"/>
        <end position="403"/>
    </location>
</feature>